<accession>G4Q4R8</accession>
<protein>
    <recommendedName>
        <fullName evidence="1">pyridoxal kinase</fullName>
        <ecNumber evidence="1">2.7.1.35</ecNumber>
    </recommendedName>
</protein>
<evidence type="ECO:0000256" key="2">
    <source>
        <dbReference type="ARBA" id="ARBA00022679"/>
    </source>
</evidence>
<keyword evidence="4" id="KW-0418">Kinase</keyword>
<dbReference type="PATRIC" id="fig|568816.4.peg.723"/>
<keyword evidence="5" id="KW-0067">ATP-binding</keyword>
<gene>
    <name evidence="7" type="ordered locus">Acin_0747</name>
</gene>
<dbReference type="RefSeq" id="WP_009015962.1">
    <property type="nucleotide sequence ID" value="NC_016077.1"/>
</dbReference>
<dbReference type="GO" id="GO:0009443">
    <property type="term" value="P:pyridoxal 5'-phosphate salvage"/>
    <property type="evidence" value="ECO:0007669"/>
    <property type="project" value="InterPro"/>
</dbReference>
<dbReference type="PANTHER" id="PTHR10534:SF2">
    <property type="entry name" value="PYRIDOXAL KINASE"/>
    <property type="match status" value="1"/>
</dbReference>
<dbReference type="GO" id="GO:0005524">
    <property type="term" value="F:ATP binding"/>
    <property type="evidence" value="ECO:0007669"/>
    <property type="project" value="UniProtKB-KW"/>
</dbReference>
<dbReference type="Pfam" id="PF08543">
    <property type="entry name" value="Phos_pyr_kin"/>
    <property type="match status" value="1"/>
</dbReference>
<feature type="domain" description="Pyridoxamine kinase/Phosphomethylpyrimidine kinase" evidence="6">
    <location>
        <begin position="19"/>
        <end position="260"/>
    </location>
</feature>
<evidence type="ECO:0000313" key="7">
    <source>
        <dbReference type="EMBL" id="AEQ21981.1"/>
    </source>
</evidence>
<dbReference type="EC" id="2.7.1.35" evidence="1"/>
<dbReference type="GO" id="GO:0005829">
    <property type="term" value="C:cytosol"/>
    <property type="evidence" value="ECO:0007669"/>
    <property type="project" value="TreeGrafter"/>
</dbReference>
<name>G4Q4R8_ACIIR</name>
<dbReference type="PANTHER" id="PTHR10534">
    <property type="entry name" value="PYRIDOXAL KINASE"/>
    <property type="match status" value="1"/>
</dbReference>
<keyword evidence="3" id="KW-0547">Nucleotide-binding</keyword>
<proteinExistence type="predicted"/>
<evidence type="ECO:0000256" key="3">
    <source>
        <dbReference type="ARBA" id="ARBA00022741"/>
    </source>
</evidence>
<reference evidence="7 8" key="1">
    <citation type="journal article" date="2011" name="J. Bacteriol.">
        <title>Complete genome sequence of Acidaminococcus intestini RYC-MR95, a Gram-negative bacterium from the phylum Firmicutes.</title>
        <authorList>
            <person name="D'Auria G."/>
            <person name="Galan J.C."/>
            <person name="Rodriguez-Alcayna M."/>
            <person name="Moya A."/>
            <person name="Baquero F."/>
            <person name="Latorre A."/>
        </authorList>
    </citation>
    <scope>NUCLEOTIDE SEQUENCE [LARGE SCALE GENOMIC DNA]</scope>
    <source>
        <strain evidence="7 8">RyC-MR95</strain>
    </source>
</reference>
<keyword evidence="2" id="KW-0808">Transferase</keyword>
<dbReference type="InterPro" id="IPR004625">
    <property type="entry name" value="PyrdxlKinase"/>
</dbReference>
<keyword evidence="8" id="KW-1185">Reference proteome</keyword>
<evidence type="ECO:0000313" key="8">
    <source>
        <dbReference type="Proteomes" id="UP000007093"/>
    </source>
</evidence>
<dbReference type="InterPro" id="IPR029056">
    <property type="entry name" value="Ribokinase-like"/>
</dbReference>
<dbReference type="GO" id="GO:0008478">
    <property type="term" value="F:pyridoxal kinase activity"/>
    <property type="evidence" value="ECO:0007669"/>
    <property type="project" value="UniProtKB-EC"/>
</dbReference>
<dbReference type="eggNOG" id="COG2240">
    <property type="taxonomic scope" value="Bacteria"/>
</dbReference>
<sequence>MHLRAAVINDLSGLGRCSLTADIAVLAAMGIEACPLPTAVLTAQTGYEGYHSVSLASHMEAYRRHWNALGITFAGILSGYLASPEAAYQTAEFVDTFHHPGVTYLCDPVLGDQGRVYKGFTDASIEAMRSLAEKADFLTPNLTEFCLLTGTEMDAIMNREKEDKDALFAILTQKAAAFSQTDLVITGIPLKGEKSGKEICNLIISKGSSHPVIFPHLGGSYSGTGDLFAAVLLAARLHKEGLVPSVNKAGQFIAKGITAAQKEHTPGNAGIDYEPFLPLLRSSKEDGHDSAHA</sequence>
<dbReference type="KEGG" id="ain:Acin_0747"/>
<dbReference type="EMBL" id="CP003058">
    <property type="protein sequence ID" value="AEQ21981.1"/>
    <property type="molecule type" value="Genomic_DNA"/>
</dbReference>
<organism evidence="7 8">
    <name type="scientific">Acidaminococcus intestini (strain RyC-MR95)</name>
    <dbReference type="NCBI Taxonomy" id="568816"/>
    <lineage>
        <taxon>Bacteria</taxon>
        <taxon>Bacillati</taxon>
        <taxon>Bacillota</taxon>
        <taxon>Negativicutes</taxon>
        <taxon>Acidaminococcales</taxon>
        <taxon>Acidaminococcaceae</taxon>
        <taxon>Acidaminococcus</taxon>
    </lineage>
</organism>
<dbReference type="SUPFAM" id="SSF53613">
    <property type="entry name" value="Ribokinase-like"/>
    <property type="match status" value="1"/>
</dbReference>
<evidence type="ECO:0000256" key="4">
    <source>
        <dbReference type="ARBA" id="ARBA00022777"/>
    </source>
</evidence>
<evidence type="ECO:0000256" key="1">
    <source>
        <dbReference type="ARBA" id="ARBA00012104"/>
    </source>
</evidence>
<dbReference type="AlphaFoldDB" id="G4Q4R8"/>
<evidence type="ECO:0000259" key="6">
    <source>
        <dbReference type="Pfam" id="PF08543"/>
    </source>
</evidence>
<dbReference type="Proteomes" id="UP000007093">
    <property type="component" value="Chromosome"/>
</dbReference>
<dbReference type="Gene3D" id="3.40.1190.20">
    <property type="match status" value="1"/>
</dbReference>
<dbReference type="STRING" id="568816.Acin_0747"/>
<dbReference type="GeneID" id="92878198"/>
<dbReference type="HOGENOM" id="CLU_046496_2_0_9"/>
<dbReference type="InterPro" id="IPR013749">
    <property type="entry name" value="PM/HMP-P_kinase-1"/>
</dbReference>
<evidence type="ECO:0000256" key="5">
    <source>
        <dbReference type="ARBA" id="ARBA00022840"/>
    </source>
</evidence>
<dbReference type="InParanoid" id="G4Q4R8"/>